<keyword evidence="3" id="KW-0328">Glycosyltransferase</keyword>
<gene>
    <name evidence="9" type="ORF">A2875_03475</name>
</gene>
<comment type="caution">
    <text evidence="9">The sequence shown here is derived from an EMBL/GenBank/DDBJ whole genome shotgun (WGS) entry which is preliminary data.</text>
</comment>
<feature type="transmembrane region" description="Helical" evidence="8">
    <location>
        <begin position="349"/>
        <end position="367"/>
    </location>
</feature>
<comment type="subcellular location">
    <subcellularLocation>
        <location evidence="1">Cell membrane</location>
        <topology evidence="1">Multi-pass membrane protein</topology>
    </subcellularLocation>
</comment>
<keyword evidence="2" id="KW-1003">Cell membrane</keyword>
<keyword evidence="7 8" id="KW-0472">Membrane</keyword>
<feature type="transmembrane region" description="Helical" evidence="8">
    <location>
        <begin position="78"/>
        <end position="100"/>
    </location>
</feature>
<feature type="transmembrane region" description="Helical" evidence="8">
    <location>
        <begin position="52"/>
        <end position="71"/>
    </location>
</feature>
<reference evidence="9 10" key="1">
    <citation type="journal article" date="2016" name="Nat. Commun.">
        <title>Thousands of microbial genomes shed light on interconnected biogeochemical processes in an aquifer system.</title>
        <authorList>
            <person name="Anantharaman K."/>
            <person name="Brown C.T."/>
            <person name="Hug L.A."/>
            <person name="Sharon I."/>
            <person name="Castelle C.J."/>
            <person name="Probst A.J."/>
            <person name="Thomas B.C."/>
            <person name="Singh A."/>
            <person name="Wilkins M.J."/>
            <person name="Karaoz U."/>
            <person name="Brodie E.L."/>
            <person name="Williams K.H."/>
            <person name="Hubbard S.S."/>
            <person name="Banfield J.F."/>
        </authorList>
    </citation>
    <scope>NUCLEOTIDE SEQUENCE [LARGE SCALE GENOMIC DNA]</scope>
</reference>
<dbReference type="GO" id="GO:0016763">
    <property type="term" value="F:pentosyltransferase activity"/>
    <property type="evidence" value="ECO:0007669"/>
    <property type="project" value="TreeGrafter"/>
</dbReference>
<dbReference type="Proteomes" id="UP000177416">
    <property type="component" value="Unassembled WGS sequence"/>
</dbReference>
<evidence type="ECO:0000256" key="6">
    <source>
        <dbReference type="ARBA" id="ARBA00022989"/>
    </source>
</evidence>
<keyword evidence="4" id="KW-0808">Transferase</keyword>
<feature type="transmembrane region" description="Helical" evidence="8">
    <location>
        <begin position="294"/>
        <end position="312"/>
    </location>
</feature>
<evidence type="ECO:0000256" key="8">
    <source>
        <dbReference type="SAM" id="Phobius"/>
    </source>
</evidence>
<keyword evidence="6 8" id="KW-1133">Transmembrane helix</keyword>
<feature type="transmembrane region" description="Helical" evidence="8">
    <location>
        <begin position="155"/>
        <end position="184"/>
    </location>
</feature>
<feature type="transmembrane region" description="Helical" evidence="8">
    <location>
        <begin position="265"/>
        <end position="285"/>
    </location>
</feature>
<accession>A0A1F5ZPL9</accession>
<name>A0A1F5ZPL9_9BACT</name>
<evidence type="ECO:0000313" key="10">
    <source>
        <dbReference type="Proteomes" id="UP000177416"/>
    </source>
</evidence>
<dbReference type="AlphaFoldDB" id="A0A1F5ZPL9"/>
<dbReference type="InterPro" id="IPR050297">
    <property type="entry name" value="LipidA_mod_glycosyltrf_83"/>
</dbReference>
<evidence type="ECO:0000313" key="9">
    <source>
        <dbReference type="EMBL" id="OGG14388.1"/>
    </source>
</evidence>
<feature type="transmembrane region" description="Helical" evidence="8">
    <location>
        <begin position="318"/>
        <end position="337"/>
    </location>
</feature>
<evidence type="ECO:0008006" key="11">
    <source>
        <dbReference type="Google" id="ProtNLM"/>
    </source>
</evidence>
<evidence type="ECO:0000256" key="5">
    <source>
        <dbReference type="ARBA" id="ARBA00022692"/>
    </source>
</evidence>
<organism evidence="9 10">
    <name type="scientific">Candidatus Gottesmanbacteria bacterium RIFCSPHIGHO2_01_FULL_46_14</name>
    <dbReference type="NCBI Taxonomy" id="1798380"/>
    <lineage>
        <taxon>Bacteria</taxon>
        <taxon>Candidatus Gottesmaniibacteriota</taxon>
    </lineage>
</organism>
<dbReference type="GO" id="GO:0005886">
    <property type="term" value="C:plasma membrane"/>
    <property type="evidence" value="ECO:0007669"/>
    <property type="project" value="UniProtKB-SubCell"/>
</dbReference>
<dbReference type="GO" id="GO:0009103">
    <property type="term" value="P:lipopolysaccharide biosynthetic process"/>
    <property type="evidence" value="ECO:0007669"/>
    <property type="project" value="UniProtKB-ARBA"/>
</dbReference>
<protein>
    <recommendedName>
        <fullName evidence="11">Glycosyltransferase RgtA/B/C/D-like domain-containing protein</fullName>
    </recommendedName>
</protein>
<evidence type="ECO:0000256" key="1">
    <source>
        <dbReference type="ARBA" id="ARBA00004651"/>
    </source>
</evidence>
<keyword evidence="5 8" id="KW-0812">Transmembrane</keyword>
<feature type="transmembrane region" description="Helical" evidence="8">
    <location>
        <begin position="191"/>
        <end position="210"/>
    </location>
</feature>
<sequence length="483" mass="54719">MRIILLATIGVTLVFLLGHGNIGMVRYFDADEFAYLHWAHDVVRGQRPYVDFFFYATPGFLWILAPLYWIASGTSVLLWARFVAFLIFVLLCITTGYLAYLLRKNWTALVAPLVLAFLPLPFDKFLEVRPDNLALLLAMIGIICVIKKTRSRAGVFWSGVFMAASALVIQKSIVFAAVTALFVVVSKRKMVIPYAVGFGLTILLFLFWALTTGDFGQVLYSIVLLPWEVSKISQFFIMMPDLFFYPNGIFYGADGYSFGLLTNHAVWIIGLVVGSVRLVIPFLYGGRERVWEEVYVAGLFFLSVVSYIYLYPFKHTQYLIPVAVCIALYVADGVYLVWMWAREVPGRRFLFGIIYTFCLIVLVKAFYETNVPKAAWTNTGDFVTLKRILATIPKGSPVLDLTGSTIFYPNAFYACCFPFGQSAPYFSRPLPSVAESLENSQTNYIFGGMLERVTTLYPQDQAYIAEHFHPWTYDNQLLVRNGL</sequence>
<dbReference type="PANTHER" id="PTHR33908">
    <property type="entry name" value="MANNOSYLTRANSFERASE YKCB-RELATED"/>
    <property type="match status" value="1"/>
</dbReference>
<dbReference type="EMBL" id="MFJJ01000021">
    <property type="protein sequence ID" value="OGG14388.1"/>
    <property type="molecule type" value="Genomic_DNA"/>
</dbReference>
<proteinExistence type="predicted"/>
<evidence type="ECO:0000256" key="2">
    <source>
        <dbReference type="ARBA" id="ARBA00022475"/>
    </source>
</evidence>
<evidence type="ECO:0000256" key="7">
    <source>
        <dbReference type="ARBA" id="ARBA00023136"/>
    </source>
</evidence>
<dbReference type="PANTHER" id="PTHR33908:SF11">
    <property type="entry name" value="MEMBRANE PROTEIN"/>
    <property type="match status" value="1"/>
</dbReference>
<evidence type="ECO:0000256" key="3">
    <source>
        <dbReference type="ARBA" id="ARBA00022676"/>
    </source>
</evidence>
<evidence type="ECO:0000256" key="4">
    <source>
        <dbReference type="ARBA" id="ARBA00022679"/>
    </source>
</evidence>